<reference evidence="5" key="1">
    <citation type="submission" date="2021-08" db="EMBL/GenBank/DDBJ databases">
        <title>WGS assembly of Ceratopteris richardii.</title>
        <authorList>
            <person name="Marchant D.B."/>
            <person name="Chen G."/>
            <person name="Jenkins J."/>
            <person name="Shu S."/>
            <person name="Leebens-Mack J."/>
            <person name="Grimwood J."/>
            <person name="Schmutz J."/>
            <person name="Soltis P."/>
            <person name="Soltis D."/>
            <person name="Chen Z.-H."/>
        </authorList>
    </citation>
    <scope>NUCLEOTIDE SEQUENCE</scope>
    <source>
        <strain evidence="5">Whitten #5841</strain>
        <tissue evidence="5">Leaf</tissue>
    </source>
</reference>
<name>A0A8T2R3U8_CERRI</name>
<dbReference type="PANTHER" id="PTHR47586">
    <property type="entry name" value="DIRIGENT PROTEIN"/>
    <property type="match status" value="1"/>
</dbReference>
<comment type="caution">
    <text evidence="5">The sequence shown here is derived from an EMBL/GenBank/DDBJ whole genome shotgun (WGS) entry which is preliminary data.</text>
</comment>
<comment type="subunit">
    <text evidence="2 4">Homodimer.</text>
</comment>
<proteinExistence type="inferred from homology"/>
<dbReference type="InterPro" id="IPR004265">
    <property type="entry name" value="Dirigent"/>
</dbReference>
<dbReference type="InterPro" id="IPR044859">
    <property type="entry name" value="Allene_oxi_cyc_Dirigent"/>
</dbReference>
<keyword evidence="4" id="KW-0052">Apoplast</keyword>
<organism evidence="5 6">
    <name type="scientific">Ceratopteris richardii</name>
    <name type="common">Triangle waterfern</name>
    <dbReference type="NCBI Taxonomy" id="49495"/>
    <lineage>
        <taxon>Eukaryota</taxon>
        <taxon>Viridiplantae</taxon>
        <taxon>Streptophyta</taxon>
        <taxon>Embryophyta</taxon>
        <taxon>Tracheophyta</taxon>
        <taxon>Polypodiopsida</taxon>
        <taxon>Polypodiidae</taxon>
        <taxon>Polypodiales</taxon>
        <taxon>Pteridineae</taxon>
        <taxon>Pteridaceae</taxon>
        <taxon>Parkerioideae</taxon>
        <taxon>Ceratopteris</taxon>
    </lineage>
</organism>
<keyword evidence="6" id="KW-1185">Reference proteome</keyword>
<evidence type="ECO:0000256" key="2">
    <source>
        <dbReference type="ARBA" id="ARBA00011738"/>
    </source>
</evidence>
<dbReference type="AlphaFoldDB" id="A0A8T2R3U8"/>
<protein>
    <recommendedName>
        <fullName evidence="4">Dirigent protein</fullName>
    </recommendedName>
</protein>
<dbReference type="OrthoDB" id="1925209at2759"/>
<evidence type="ECO:0000313" key="5">
    <source>
        <dbReference type="EMBL" id="KAH7290667.1"/>
    </source>
</evidence>
<dbReference type="GO" id="GO:0009699">
    <property type="term" value="P:phenylpropanoid biosynthetic process"/>
    <property type="evidence" value="ECO:0007669"/>
    <property type="project" value="UniProtKB-ARBA"/>
</dbReference>
<dbReference type="Pfam" id="PF03018">
    <property type="entry name" value="Dirigent"/>
    <property type="match status" value="1"/>
</dbReference>
<sequence length="202" mass="21534">MATSVVQSAALRPRAAAFILLTAIAALLLGAGNGAATGKRRHTFHGMRRQELHVYFHDRLNVTDVLVAEHAPGPITQTAAPYGSLFCVNDHMTVTRDPDSALLGHVTGLSTTASFDGVTYFCTFTVSFNTTKPQQGTPAHLSGLDGTINIFGLVNVIEPKPHAISGGTGSFLMAQGTATIVPIDVRTFKQIYRLDLDIYLPA</sequence>
<gene>
    <name evidence="5" type="ORF">KP509_30G058600</name>
</gene>
<comment type="subcellular location">
    <subcellularLocation>
        <location evidence="4">Secreted</location>
        <location evidence="4">Extracellular space</location>
        <location evidence="4">Apoplast</location>
    </subcellularLocation>
</comment>
<dbReference type="GO" id="GO:0048046">
    <property type="term" value="C:apoplast"/>
    <property type="evidence" value="ECO:0007669"/>
    <property type="project" value="UniProtKB-SubCell"/>
</dbReference>
<evidence type="ECO:0000313" key="6">
    <source>
        <dbReference type="Proteomes" id="UP000825935"/>
    </source>
</evidence>
<dbReference type="Proteomes" id="UP000825935">
    <property type="component" value="Chromosome 30"/>
</dbReference>
<dbReference type="OMA" id="QQETMNR"/>
<evidence type="ECO:0000256" key="3">
    <source>
        <dbReference type="ARBA" id="ARBA00022525"/>
    </source>
</evidence>
<accession>A0A8T2R3U8</accession>
<evidence type="ECO:0000256" key="1">
    <source>
        <dbReference type="ARBA" id="ARBA00010746"/>
    </source>
</evidence>
<evidence type="ECO:0000256" key="4">
    <source>
        <dbReference type="RuleBase" id="RU363099"/>
    </source>
</evidence>
<comment type="function">
    <text evidence="4">Dirigent proteins impart stereoselectivity on the phenoxy radical-coupling reaction, yielding optically active lignans from two molecules of coniferyl alcohol in the biosynthesis of lignans, flavonolignans, and alkaloids and thus plays a central role in plant secondary metabolism.</text>
</comment>
<dbReference type="EMBL" id="CM035435">
    <property type="protein sequence ID" value="KAH7290667.1"/>
    <property type="molecule type" value="Genomic_DNA"/>
</dbReference>
<keyword evidence="3 4" id="KW-0964">Secreted</keyword>
<dbReference type="Gene3D" id="2.40.480.10">
    <property type="entry name" value="Allene oxide cyclase-like"/>
    <property type="match status" value="1"/>
</dbReference>
<comment type="similarity">
    <text evidence="1 4">Belongs to the plant dirigent protein family.</text>
</comment>
<dbReference type="PANTHER" id="PTHR47586:SF1">
    <property type="entry name" value="DIRIGENT PROTEIN"/>
    <property type="match status" value="1"/>
</dbReference>